<gene>
    <name evidence="1" type="ORF">ACFFHT_00480</name>
</gene>
<dbReference type="RefSeq" id="WP_382372432.1">
    <property type="nucleotide sequence ID" value="NZ_JBHLWA010000001.1"/>
</dbReference>
<dbReference type="Proteomes" id="UP001589769">
    <property type="component" value="Unassembled WGS sequence"/>
</dbReference>
<organism evidence="1 2">
    <name type="scientific">Gallibacterium melopsittaci</name>
    <dbReference type="NCBI Taxonomy" id="516063"/>
    <lineage>
        <taxon>Bacteria</taxon>
        <taxon>Pseudomonadati</taxon>
        <taxon>Pseudomonadota</taxon>
        <taxon>Gammaproteobacteria</taxon>
        <taxon>Pasteurellales</taxon>
        <taxon>Pasteurellaceae</taxon>
        <taxon>Gallibacterium</taxon>
    </lineage>
</organism>
<evidence type="ECO:0000313" key="2">
    <source>
        <dbReference type="Proteomes" id="UP001589769"/>
    </source>
</evidence>
<sequence length="91" mass="10132">MADVLHLSHHCIVAMCLLESSQGGYFYLNGAERKSINYPITFKLKPLYTGGFAPISGDRSVIENVQFNNTYFSCSKYTAGETTYMYLATGI</sequence>
<proteinExistence type="predicted"/>
<keyword evidence="2" id="KW-1185">Reference proteome</keyword>
<protein>
    <submittedName>
        <fullName evidence="1">Uncharacterized protein</fullName>
    </submittedName>
</protein>
<name>A0ABV6HT54_9PAST</name>
<accession>A0ABV6HT54</accession>
<reference evidence="1 2" key="1">
    <citation type="submission" date="2024-09" db="EMBL/GenBank/DDBJ databases">
        <authorList>
            <person name="Sun Q."/>
            <person name="Mori K."/>
        </authorList>
    </citation>
    <scope>NUCLEOTIDE SEQUENCE [LARGE SCALE GENOMIC DNA]</scope>
    <source>
        <strain evidence="1 2">CCM 7538</strain>
    </source>
</reference>
<comment type="caution">
    <text evidence="1">The sequence shown here is derived from an EMBL/GenBank/DDBJ whole genome shotgun (WGS) entry which is preliminary data.</text>
</comment>
<dbReference type="EMBL" id="JBHLWA010000001">
    <property type="protein sequence ID" value="MFC0322051.1"/>
    <property type="molecule type" value="Genomic_DNA"/>
</dbReference>
<evidence type="ECO:0000313" key="1">
    <source>
        <dbReference type="EMBL" id="MFC0322051.1"/>
    </source>
</evidence>